<reference evidence="4" key="1">
    <citation type="submission" date="2025-08" db="UniProtKB">
        <authorList>
            <consortium name="Ensembl"/>
        </authorList>
    </citation>
    <scope>IDENTIFICATION</scope>
</reference>
<dbReference type="SMART" id="SM00324">
    <property type="entry name" value="RhoGAP"/>
    <property type="match status" value="1"/>
</dbReference>
<evidence type="ECO:0000313" key="4">
    <source>
        <dbReference type="Ensembl" id="ENSBJAP00000013374.1"/>
    </source>
</evidence>
<sequence length="560" mass="63246">VEGICASLQGSLGSKCGSGSTRNCPCKMSKLPLKSPLTSPVSEGTNSRVESLDNLSMDSFWLEVENIKQSAEAEQEECSLGEAEAEWLQDAGLSDLLGDRASENDNIVLLSTLTKTQAAAVQRRLDTYSRSRRRKNKHPVRDVRDVFGVVSSEVCWCGGKFKIPKGRLGVTRIGDLSAQDMKKIPTLALIELTALCDILGFELKRNKAPKLKTTEKRLFGVPLHTLLENDQKLLPNTKVPLLLQALLSCLEKRGLETEGILRVSGSQTRIKSLEQKLERDFYTGLFRWDEVHQNDVSGLLKRFIRELPAPLLTAEYLPAFAAVQSIPDLKQRLQALNLLILILPEPNRNTLKALLEFLSKVVARENDNKMNLWNVSTVMAPNLFMHKGLPNKIPEGKEKQLAEGAADVVRTMIHYQDLLWTVSSFLVAQVRKLNESNSKRYQFCDKRIKNLLRKIHADKDKVEKNQIVKVHASLLLKDSLEVHLNNATRVADVLRQFQKNLCQNGWNIVNTVNLLKNAFFLNLLTGEHCLDPDTYLLDLYHINPHAEWIIKQNPSYPRMY</sequence>
<proteinExistence type="predicted"/>
<dbReference type="InterPro" id="IPR057323">
    <property type="entry name" value="RHG40/28/18_ubiquitin"/>
</dbReference>
<evidence type="ECO:0000256" key="2">
    <source>
        <dbReference type="ARBA" id="ARBA00055252"/>
    </source>
</evidence>
<keyword evidence="5" id="KW-1185">Reference proteome</keyword>
<dbReference type="AlphaFoldDB" id="A0A8C0HLT1"/>
<protein>
    <submittedName>
        <fullName evidence="4">Rho GTPase activating protein 40</fullName>
    </submittedName>
</protein>
<dbReference type="GO" id="GO:0030833">
    <property type="term" value="P:regulation of actin filament polymerization"/>
    <property type="evidence" value="ECO:0007669"/>
    <property type="project" value="TreeGrafter"/>
</dbReference>
<dbReference type="Pfam" id="PF00620">
    <property type="entry name" value="RhoGAP"/>
    <property type="match status" value="1"/>
</dbReference>
<evidence type="ECO:0000259" key="3">
    <source>
        <dbReference type="PROSITE" id="PS50238"/>
    </source>
</evidence>
<dbReference type="Ensembl" id="ENSBJAT00000013738.1">
    <property type="protein sequence ID" value="ENSBJAP00000013374.1"/>
    <property type="gene ID" value="ENSBJAG00000008800.1"/>
</dbReference>
<dbReference type="InterPro" id="IPR008936">
    <property type="entry name" value="Rho_GTPase_activation_prot"/>
</dbReference>
<dbReference type="CDD" id="cd04391">
    <property type="entry name" value="RhoGAP_ARHGAP18"/>
    <property type="match status" value="1"/>
</dbReference>
<evidence type="ECO:0000256" key="1">
    <source>
        <dbReference type="ARBA" id="ARBA00022468"/>
    </source>
</evidence>
<dbReference type="InterPro" id="IPR000198">
    <property type="entry name" value="RhoGAP_dom"/>
</dbReference>
<dbReference type="Proteomes" id="UP000694555">
    <property type="component" value="Unplaced"/>
</dbReference>
<evidence type="ECO:0000313" key="5">
    <source>
        <dbReference type="Proteomes" id="UP000694555"/>
    </source>
</evidence>
<dbReference type="PANTHER" id="PTHR14963">
    <property type="entry name" value="RHO GTPASE ACTIVATING PROTEIN 18,19-RELATED"/>
    <property type="match status" value="1"/>
</dbReference>
<reference evidence="4" key="2">
    <citation type="submission" date="2025-09" db="UniProtKB">
        <authorList>
            <consortium name="Ensembl"/>
        </authorList>
    </citation>
    <scope>IDENTIFICATION</scope>
</reference>
<dbReference type="SUPFAM" id="SSF48350">
    <property type="entry name" value="GTPase activation domain, GAP"/>
    <property type="match status" value="1"/>
</dbReference>
<dbReference type="PANTHER" id="PTHR14963:SF4">
    <property type="entry name" value="RHO GTPASE-ACTIVATING PROTEIN 40"/>
    <property type="match status" value="1"/>
</dbReference>
<dbReference type="Pfam" id="PF25442">
    <property type="entry name" value="Ubiquitin_RHG40_C"/>
    <property type="match status" value="1"/>
</dbReference>
<accession>A0A8C0HLT1</accession>
<dbReference type="PROSITE" id="PS50238">
    <property type="entry name" value="RHOGAP"/>
    <property type="match status" value="1"/>
</dbReference>
<dbReference type="GO" id="GO:0007165">
    <property type="term" value="P:signal transduction"/>
    <property type="evidence" value="ECO:0007669"/>
    <property type="project" value="InterPro"/>
</dbReference>
<dbReference type="GO" id="GO:0005737">
    <property type="term" value="C:cytoplasm"/>
    <property type="evidence" value="ECO:0007669"/>
    <property type="project" value="TreeGrafter"/>
</dbReference>
<dbReference type="GO" id="GO:0051056">
    <property type="term" value="P:regulation of small GTPase mediated signal transduction"/>
    <property type="evidence" value="ECO:0007669"/>
    <property type="project" value="TreeGrafter"/>
</dbReference>
<comment type="function">
    <text evidence="2">GTPase activator for the Rho-type GTPases by converting them to an inactive GDP-bound state.</text>
</comment>
<dbReference type="FunFam" id="1.10.555.10:FF:000018">
    <property type="entry name" value="Rho GTPase activating protein 28"/>
    <property type="match status" value="1"/>
</dbReference>
<dbReference type="Gene3D" id="1.10.555.10">
    <property type="entry name" value="Rho GTPase activation protein"/>
    <property type="match status" value="1"/>
</dbReference>
<organism evidence="4 5">
    <name type="scientific">Buteo japonicus</name>
    <dbReference type="NCBI Taxonomy" id="224669"/>
    <lineage>
        <taxon>Eukaryota</taxon>
        <taxon>Metazoa</taxon>
        <taxon>Chordata</taxon>
        <taxon>Craniata</taxon>
        <taxon>Vertebrata</taxon>
        <taxon>Euteleostomi</taxon>
        <taxon>Archelosauria</taxon>
        <taxon>Archosauria</taxon>
        <taxon>Dinosauria</taxon>
        <taxon>Saurischia</taxon>
        <taxon>Theropoda</taxon>
        <taxon>Coelurosauria</taxon>
        <taxon>Aves</taxon>
        <taxon>Neognathae</taxon>
        <taxon>Neoaves</taxon>
        <taxon>Telluraves</taxon>
        <taxon>Accipitrimorphae</taxon>
        <taxon>Accipitriformes</taxon>
        <taxon>Accipitridae</taxon>
        <taxon>Accipitrinae</taxon>
        <taxon>Buteo</taxon>
    </lineage>
</organism>
<keyword evidence="1" id="KW-0343">GTPase activation</keyword>
<dbReference type="GO" id="GO:0005096">
    <property type="term" value="F:GTPase activator activity"/>
    <property type="evidence" value="ECO:0007669"/>
    <property type="project" value="UniProtKB-KW"/>
</dbReference>
<feature type="domain" description="Rho-GAP" evidence="3">
    <location>
        <begin position="221"/>
        <end position="420"/>
    </location>
</feature>
<name>A0A8C0HLT1_9AVES</name>